<evidence type="ECO:0000256" key="1">
    <source>
        <dbReference type="ARBA" id="ARBA00008694"/>
    </source>
</evidence>
<comment type="caution">
    <text evidence="5">The sequence shown here is derived from an EMBL/GenBank/DDBJ whole genome shotgun (WGS) entry which is preliminary data.</text>
</comment>
<dbReference type="AlphaFoldDB" id="A0A542YQ43"/>
<dbReference type="GO" id="GO:0008080">
    <property type="term" value="F:N-acetyltransferase activity"/>
    <property type="evidence" value="ECO:0007669"/>
    <property type="project" value="TreeGrafter"/>
</dbReference>
<dbReference type="InterPro" id="IPR051016">
    <property type="entry name" value="Diverse_Substrate_AcTransf"/>
</dbReference>
<evidence type="ECO:0000313" key="5">
    <source>
        <dbReference type="EMBL" id="TQL50225.1"/>
    </source>
</evidence>
<proteinExistence type="inferred from homology"/>
<keyword evidence="2 5" id="KW-0808">Transferase</keyword>
<dbReference type="PROSITE" id="PS51186">
    <property type="entry name" value="GNAT"/>
    <property type="match status" value="1"/>
</dbReference>
<feature type="domain" description="N-acetyltransferase" evidence="4">
    <location>
        <begin position="1"/>
        <end position="158"/>
    </location>
</feature>
<accession>A0A542YQ43</accession>
<keyword evidence="6" id="KW-1185">Reference proteome</keyword>
<organism evidence="5 6">
    <name type="scientific">Ornithinicoccus hortensis</name>
    <dbReference type="NCBI Taxonomy" id="82346"/>
    <lineage>
        <taxon>Bacteria</taxon>
        <taxon>Bacillati</taxon>
        <taxon>Actinomycetota</taxon>
        <taxon>Actinomycetes</taxon>
        <taxon>Micrococcales</taxon>
        <taxon>Intrasporangiaceae</taxon>
        <taxon>Ornithinicoccus</taxon>
    </lineage>
</organism>
<evidence type="ECO:0000313" key="6">
    <source>
        <dbReference type="Proteomes" id="UP000319516"/>
    </source>
</evidence>
<dbReference type="FunFam" id="3.40.630.30:FF:000064">
    <property type="entry name" value="GNAT family acetyltransferase"/>
    <property type="match status" value="1"/>
</dbReference>
<sequence length="159" mass="17828">MIRPARPADLPRMLDLVRELAAYEREPDAVTGTPESFTDCLWPADGSPTAWAHVAEEDGEVVGIAIWFLTFSTWEGTNGMWLEDLYVSPDHRGKGLGRALLATLAAVCVERGYRRMEWTVLDWNTPALEVYRRVGAEPMREWTTQRLTGDALHRLGTAG</sequence>
<name>A0A542YQ43_9MICO</name>
<gene>
    <name evidence="5" type="ORF">FB467_1329</name>
</gene>
<protein>
    <submittedName>
        <fullName evidence="5">L-amino acid N-acyltransferase YncA</fullName>
    </submittedName>
</protein>
<dbReference type="Proteomes" id="UP000319516">
    <property type="component" value="Unassembled WGS sequence"/>
</dbReference>
<dbReference type="Gene3D" id="3.40.630.30">
    <property type="match status" value="1"/>
</dbReference>
<comment type="similarity">
    <text evidence="1">Belongs to the acetyltransferase family.</text>
</comment>
<keyword evidence="3 5" id="KW-0012">Acyltransferase</keyword>
<evidence type="ECO:0000259" key="4">
    <source>
        <dbReference type="PROSITE" id="PS51186"/>
    </source>
</evidence>
<dbReference type="EMBL" id="VFOP01000001">
    <property type="protein sequence ID" value="TQL50225.1"/>
    <property type="molecule type" value="Genomic_DNA"/>
</dbReference>
<dbReference type="PANTHER" id="PTHR10545:SF29">
    <property type="entry name" value="GH14572P-RELATED"/>
    <property type="match status" value="1"/>
</dbReference>
<reference evidence="5 6" key="1">
    <citation type="submission" date="2019-06" db="EMBL/GenBank/DDBJ databases">
        <title>Sequencing the genomes of 1000 actinobacteria strains.</title>
        <authorList>
            <person name="Klenk H.-P."/>
        </authorList>
    </citation>
    <scope>NUCLEOTIDE SEQUENCE [LARGE SCALE GENOMIC DNA]</scope>
    <source>
        <strain evidence="5 6">DSM 12335</strain>
    </source>
</reference>
<evidence type="ECO:0000256" key="3">
    <source>
        <dbReference type="ARBA" id="ARBA00023315"/>
    </source>
</evidence>
<dbReference type="OrthoDB" id="9805924at2"/>
<dbReference type="InterPro" id="IPR016181">
    <property type="entry name" value="Acyl_CoA_acyltransferase"/>
</dbReference>
<evidence type="ECO:0000256" key="2">
    <source>
        <dbReference type="ARBA" id="ARBA00022679"/>
    </source>
</evidence>
<dbReference type="PANTHER" id="PTHR10545">
    <property type="entry name" value="DIAMINE N-ACETYLTRANSFERASE"/>
    <property type="match status" value="1"/>
</dbReference>
<dbReference type="SUPFAM" id="SSF55729">
    <property type="entry name" value="Acyl-CoA N-acyltransferases (Nat)"/>
    <property type="match status" value="1"/>
</dbReference>
<dbReference type="InterPro" id="IPR000182">
    <property type="entry name" value="GNAT_dom"/>
</dbReference>
<dbReference type="CDD" id="cd04301">
    <property type="entry name" value="NAT_SF"/>
    <property type="match status" value="1"/>
</dbReference>
<dbReference type="Pfam" id="PF00583">
    <property type="entry name" value="Acetyltransf_1"/>
    <property type="match status" value="1"/>
</dbReference>